<dbReference type="AlphaFoldDB" id="A0A8D8N0K7"/>
<feature type="region of interest" description="Disordered" evidence="1">
    <location>
        <begin position="134"/>
        <end position="153"/>
    </location>
</feature>
<accession>A0A8D8N0K7</accession>
<proteinExistence type="predicted"/>
<organism evidence="3">
    <name type="scientific">Culex pipiens</name>
    <name type="common">House mosquito</name>
    <dbReference type="NCBI Taxonomy" id="7175"/>
    <lineage>
        <taxon>Eukaryota</taxon>
        <taxon>Metazoa</taxon>
        <taxon>Ecdysozoa</taxon>
        <taxon>Arthropoda</taxon>
        <taxon>Hexapoda</taxon>
        <taxon>Insecta</taxon>
        <taxon>Pterygota</taxon>
        <taxon>Neoptera</taxon>
        <taxon>Endopterygota</taxon>
        <taxon>Diptera</taxon>
        <taxon>Nematocera</taxon>
        <taxon>Culicoidea</taxon>
        <taxon>Culicidae</taxon>
        <taxon>Culicinae</taxon>
        <taxon>Culicini</taxon>
        <taxon>Culex</taxon>
        <taxon>Culex</taxon>
    </lineage>
</organism>
<keyword evidence="2" id="KW-0812">Transmembrane</keyword>
<evidence type="ECO:0000313" key="3">
    <source>
        <dbReference type="EMBL" id="CAG6547328.1"/>
    </source>
</evidence>
<reference evidence="3" key="1">
    <citation type="submission" date="2021-05" db="EMBL/GenBank/DDBJ databases">
        <authorList>
            <person name="Alioto T."/>
            <person name="Alioto T."/>
            <person name="Gomez Garrido J."/>
        </authorList>
    </citation>
    <scope>NUCLEOTIDE SEQUENCE</scope>
</reference>
<dbReference type="EMBL" id="HBUE01236395">
    <property type="protein sequence ID" value="CAG6547328.1"/>
    <property type="molecule type" value="Transcribed_RNA"/>
</dbReference>
<feature type="transmembrane region" description="Helical" evidence="2">
    <location>
        <begin position="48"/>
        <end position="68"/>
    </location>
</feature>
<protein>
    <submittedName>
        <fullName evidence="3">(northern house mosquito) hypothetical protein</fullName>
    </submittedName>
</protein>
<keyword evidence="2" id="KW-1133">Transmembrane helix</keyword>
<feature type="transmembrane region" description="Helical" evidence="2">
    <location>
        <begin position="17"/>
        <end position="41"/>
    </location>
</feature>
<keyword evidence="2" id="KW-0472">Membrane</keyword>
<feature type="transmembrane region" description="Helical" evidence="2">
    <location>
        <begin position="74"/>
        <end position="94"/>
    </location>
</feature>
<evidence type="ECO:0000256" key="1">
    <source>
        <dbReference type="SAM" id="MobiDB-lite"/>
    </source>
</evidence>
<evidence type="ECO:0000256" key="2">
    <source>
        <dbReference type="SAM" id="Phobius"/>
    </source>
</evidence>
<dbReference type="EMBL" id="HBUE01343304">
    <property type="protein sequence ID" value="CAG6599519.1"/>
    <property type="molecule type" value="Transcribed_RNA"/>
</dbReference>
<name>A0A8D8N0K7_CULPI</name>
<sequence length="153" mass="18141">MSKAHQMGFASDAHTHLLALLLLWLSEIAFFDLLFCLFLFSSAARDSLLFYFCCFSLHFFLSFASFLTDSLVHSPLLLFCVSLFAPMFSLWTFLRRCFYFLFFFTVVDVTKLSERVRPRVRFIKRAWTTRTTRAQRNTRQQHRRRSVPVDVLN</sequence>